<protein>
    <submittedName>
        <fullName evidence="2">Nucleoside triphosphate hydrolase</fullName>
    </submittedName>
</protein>
<accession>A0ABT0BED7</accession>
<dbReference type="PROSITE" id="PS51257">
    <property type="entry name" value="PROKAR_LIPOPROTEIN"/>
    <property type="match status" value="1"/>
</dbReference>
<dbReference type="GO" id="GO:0016787">
    <property type="term" value="F:hydrolase activity"/>
    <property type="evidence" value="ECO:0007669"/>
    <property type="project" value="UniProtKB-KW"/>
</dbReference>
<dbReference type="EMBL" id="JALHLF010000039">
    <property type="protein sequence ID" value="MCJ2183270.1"/>
    <property type="molecule type" value="Genomic_DNA"/>
</dbReference>
<sequence>MNDVSKANADPASRAPGRTPPPLIAVVGCDGSGKSTVTEALCAWLSGYAPTQICHLGKQSGNVGRSLAKLPLLGKRVDKTVQSRAKKANSDKGPDGLAAFVIWMFVLRRSRRFARMLSLRAAGNWIIADRFPQLAMPGAMDGPGLDAAAKTGLVGWFSRDERRRFEAMTATVPDLVLRLNVPLDVACARKPDHRPGALAGKIANLPHLSFNGAPIVDLDSTRPLEDVIAAAREAIAQRFGLRQGTAPASAGSGA</sequence>
<evidence type="ECO:0000256" key="1">
    <source>
        <dbReference type="SAM" id="MobiDB-lite"/>
    </source>
</evidence>
<dbReference type="InterPro" id="IPR027417">
    <property type="entry name" value="P-loop_NTPase"/>
</dbReference>
<feature type="region of interest" description="Disordered" evidence="1">
    <location>
        <begin position="1"/>
        <end position="21"/>
    </location>
</feature>
<dbReference type="Gene3D" id="3.40.50.300">
    <property type="entry name" value="P-loop containing nucleotide triphosphate hydrolases"/>
    <property type="match status" value="1"/>
</dbReference>
<name>A0ABT0BED7_9SPHN</name>
<dbReference type="Proteomes" id="UP001162881">
    <property type="component" value="Unassembled WGS sequence"/>
</dbReference>
<evidence type="ECO:0000313" key="2">
    <source>
        <dbReference type="EMBL" id="MCJ2183270.1"/>
    </source>
</evidence>
<organism evidence="2 3">
    <name type="scientific">Novosphingobium organovorum</name>
    <dbReference type="NCBI Taxonomy" id="2930092"/>
    <lineage>
        <taxon>Bacteria</taxon>
        <taxon>Pseudomonadati</taxon>
        <taxon>Pseudomonadota</taxon>
        <taxon>Alphaproteobacteria</taxon>
        <taxon>Sphingomonadales</taxon>
        <taxon>Sphingomonadaceae</taxon>
        <taxon>Novosphingobium</taxon>
    </lineage>
</organism>
<reference evidence="2" key="1">
    <citation type="submission" date="2022-03" db="EMBL/GenBank/DDBJ databases">
        <title>Identification of a novel bacterium isolated from mangrove sediments.</title>
        <authorList>
            <person name="Pan X."/>
        </authorList>
    </citation>
    <scope>NUCLEOTIDE SEQUENCE</scope>
    <source>
        <strain evidence="2">B1949</strain>
    </source>
</reference>
<keyword evidence="3" id="KW-1185">Reference proteome</keyword>
<gene>
    <name evidence="2" type="ORF">MTR62_11290</name>
</gene>
<dbReference type="RefSeq" id="WP_244020896.1">
    <property type="nucleotide sequence ID" value="NZ_JALHLF010000039.1"/>
</dbReference>
<keyword evidence="2" id="KW-0378">Hydrolase</keyword>
<dbReference type="SUPFAM" id="SSF52540">
    <property type="entry name" value="P-loop containing nucleoside triphosphate hydrolases"/>
    <property type="match status" value="1"/>
</dbReference>
<evidence type="ECO:0000313" key="3">
    <source>
        <dbReference type="Proteomes" id="UP001162881"/>
    </source>
</evidence>
<proteinExistence type="predicted"/>
<comment type="caution">
    <text evidence="2">The sequence shown here is derived from an EMBL/GenBank/DDBJ whole genome shotgun (WGS) entry which is preliminary data.</text>
</comment>